<feature type="transmembrane region" description="Helical" evidence="10">
    <location>
        <begin position="397"/>
        <end position="424"/>
    </location>
</feature>
<comment type="subcellular location">
    <subcellularLocation>
        <location evidence="1">Cell membrane</location>
        <topology evidence="1">Multi-pass membrane protein</topology>
    </subcellularLocation>
</comment>
<dbReference type="EMBL" id="JAVYII010000009">
    <property type="protein sequence ID" value="MDT9594938.1"/>
    <property type="molecule type" value="Genomic_DNA"/>
</dbReference>
<feature type="transmembrane region" description="Helical" evidence="10">
    <location>
        <begin position="369"/>
        <end position="391"/>
    </location>
</feature>
<dbReference type="PRINTS" id="PR00120">
    <property type="entry name" value="HATPASE"/>
</dbReference>
<dbReference type="SUPFAM" id="SSF55008">
    <property type="entry name" value="HMA, heavy metal-associated domain"/>
    <property type="match status" value="1"/>
</dbReference>
<dbReference type="InterPro" id="IPR023298">
    <property type="entry name" value="ATPase_P-typ_TM_dom_sf"/>
</dbReference>
<dbReference type="SFLD" id="SFLDS00003">
    <property type="entry name" value="Haloacid_Dehalogenase"/>
    <property type="match status" value="1"/>
</dbReference>
<gene>
    <name evidence="13" type="ORF">RDV89_17750</name>
</gene>
<keyword evidence="7" id="KW-1278">Translocase</keyword>
<dbReference type="CDD" id="cd00371">
    <property type="entry name" value="HMA"/>
    <property type="match status" value="1"/>
</dbReference>
<reference evidence="13 14" key="1">
    <citation type="submission" date="2023-08" db="EMBL/GenBank/DDBJ databases">
        <title>Nocardioides seae sp. nov., a bacterium isolated from a soil.</title>
        <authorList>
            <person name="Wang X."/>
        </authorList>
    </citation>
    <scope>NUCLEOTIDE SEQUENCE [LARGE SCALE GENOMIC DNA]</scope>
    <source>
        <strain evidence="13 14">YZH12</strain>
    </source>
</reference>
<evidence type="ECO:0000256" key="2">
    <source>
        <dbReference type="ARBA" id="ARBA00006024"/>
    </source>
</evidence>
<feature type="transmembrane region" description="Helical" evidence="10">
    <location>
        <begin position="174"/>
        <end position="195"/>
    </location>
</feature>
<dbReference type="Pfam" id="PF00403">
    <property type="entry name" value="HMA"/>
    <property type="match status" value="1"/>
</dbReference>
<dbReference type="Proteomes" id="UP001268542">
    <property type="component" value="Unassembled WGS sequence"/>
</dbReference>
<evidence type="ECO:0000256" key="7">
    <source>
        <dbReference type="ARBA" id="ARBA00022967"/>
    </source>
</evidence>
<protein>
    <submittedName>
        <fullName evidence="13">Heavy metal translocating P-type ATPase</fullName>
    </submittedName>
</protein>
<dbReference type="Gene3D" id="3.40.1110.10">
    <property type="entry name" value="Calcium-transporting ATPase, cytoplasmic domain N"/>
    <property type="match status" value="1"/>
</dbReference>
<feature type="domain" description="HMA" evidence="12">
    <location>
        <begin position="14"/>
        <end position="78"/>
    </location>
</feature>
<feature type="region of interest" description="Disordered" evidence="11">
    <location>
        <begin position="77"/>
        <end position="102"/>
    </location>
</feature>
<evidence type="ECO:0000256" key="4">
    <source>
        <dbReference type="ARBA" id="ARBA00022723"/>
    </source>
</evidence>
<dbReference type="InterPro" id="IPR036412">
    <property type="entry name" value="HAD-like_sf"/>
</dbReference>
<feature type="transmembrane region" description="Helical" evidence="10">
    <location>
        <begin position="716"/>
        <end position="732"/>
    </location>
</feature>
<feature type="transmembrane region" description="Helical" evidence="10">
    <location>
        <begin position="136"/>
        <end position="154"/>
    </location>
</feature>
<dbReference type="PANTHER" id="PTHR43520:SF8">
    <property type="entry name" value="P-TYPE CU(+) TRANSPORTER"/>
    <property type="match status" value="1"/>
</dbReference>
<feature type="transmembrane region" description="Helical" evidence="10">
    <location>
        <begin position="113"/>
        <end position="130"/>
    </location>
</feature>
<dbReference type="PROSITE" id="PS00154">
    <property type="entry name" value="ATPASE_E1_E2"/>
    <property type="match status" value="1"/>
</dbReference>
<dbReference type="InterPro" id="IPR006121">
    <property type="entry name" value="HMA_dom"/>
</dbReference>
<dbReference type="SFLD" id="SFLDG00002">
    <property type="entry name" value="C1.7:_P-type_atpase_like"/>
    <property type="match status" value="1"/>
</dbReference>
<keyword evidence="6 10" id="KW-0067">ATP-binding</keyword>
<dbReference type="NCBIfam" id="TIGR01494">
    <property type="entry name" value="ATPase_P-type"/>
    <property type="match status" value="1"/>
</dbReference>
<keyword evidence="5 10" id="KW-0547">Nucleotide-binding</keyword>
<evidence type="ECO:0000313" key="13">
    <source>
        <dbReference type="EMBL" id="MDT9594938.1"/>
    </source>
</evidence>
<dbReference type="PROSITE" id="PS01047">
    <property type="entry name" value="HMA_1"/>
    <property type="match status" value="1"/>
</dbReference>
<comment type="similarity">
    <text evidence="2 10">Belongs to the cation transport ATPase (P-type) (TC 3.A.3) family. Type IB subfamily.</text>
</comment>
<dbReference type="RefSeq" id="WP_315735209.1">
    <property type="nucleotide sequence ID" value="NZ_JAVYII010000009.1"/>
</dbReference>
<accession>A0ABU3Q094</accession>
<feature type="transmembrane region" description="Helical" evidence="10">
    <location>
        <begin position="215"/>
        <end position="235"/>
    </location>
</feature>
<dbReference type="PROSITE" id="PS50846">
    <property type="entry name" value="HMA_2"/>
    <property type="match status" value="1"/>
</dbReference>
<evidence type="ECO:0000256" key="11">
    <source>
        <dbReference type="SAM" id="MobiDB-lite"/>
    </source>
</evidence>
<dbReference type="InterPro" id="IPR036163">
    <property type="entry name" value="HMA_dom_sf"/>
</dbReference>
<dbReference type="SUPFAM" id="SSF81665">
    <property type="entry name" value="Calcium ATPase, transmembrane domain M"/>
    <property type="match status" value="1"/>
</dbReference>
<keyword evidence="10" id="KW-1003">Cell membrane</keyword>
<dbReference type="InterPro" id="IPR001757">
    <property type="entry name" value="P_typ_ATPase"/>
</dbReference>
<evidence type="ECO:0000313" key="14">
    <source>
        <dbReference type="Proteomes" id="UP001268542"/>
    </source>
</evidence>
<evidence type="ECO:0000256" key="10">
    <source>
        <dbReference type="RuleBase" id="RU362081"/>
    </source>
</evidence>
<dbReference type="InterPro" id="IPR027256">
    <property type="entry name" value="P-typ_ATPase_IB"/>
</dbReference>
<evidence type="ECO:0000256" key="3">
    <source>
        <dbReference type="ARBA" id="ARBA00022692"/>
    </source>
</evidence>
<dbReference type="NCBIfam" id="TIGR01525">
    <property type="entry name" value="ATPase-IB_hvy"/>
    <property type="match status" value="1"/>
</dbReference>
<dbReference type="Pfam" id="PF00702">
    <property type="entry name" value="Hydrolase"/>
    <property type="match status" value="1"/>
</dbReference>
<keyword evidence="3 10" id="KW-0812">Transmembrane</keyword>
<dbReference type="PANTHER" id="PTHR43520">
    <property type="entry name" value="ATP7, ISOFORM B"/>
    <property type="match status" value="1"/>
</dbReference>
<evidence type="ECO:0000256" key="6">
    <source>
        <dbReference type="ARBA" id="ARBA00022840"/>
    </source>
</evidence>
<keyword evidence="8 10" id="KW-1133">Transmembrane helix</keyword>
<dbReference type="InterPro" id="IPR059000">
    <property type="entry name" value="ATPase_P-type_domA"/>
</dbReference>
<dbReference type="Gene3D" id="3.30.70.100">
    <property type="match status" value="1"/>
</dbReference>
<dbReference type="InterPro" id="IPR044492">
    <property type="entry name" value="P_typ_ATPase_HD_dom"/>
</dbReference>
<comment type="caution">
    <text evidence="13">The sequence shown here is derived from an EMBL/GenBank/DDBJ whole genome shotgun (WGS) entry which is preliminary data.</text>
</comment>
<dbReference type="InterPro" id="IPR018303">
    <property type="entry name" value="ATPase_P-typ_P_site"/>
</dbReference>
<organism evidence="13 14">
    <name type="scientific">Nocardioides imazamoxiresistens</name>
    <dbReference type="NCBI Taxonomy" id="3231893"/>
    <lineage>
        <taxon>Bacteria</taxon>
        <taxon>Bacillati</taxon>
        <taxon>Actinomycetota</taxon>
        <taxon>Actinomycetes</taxon>
        <taxon>Propionibacteriales</taxon>
        <taxon>Nocardioidaceae</taxon>
        <taxon>Nocardioides</taxon>
    </lineage>
</organism>
<dbReference type="InterPro" id="IPR023299">
    <property type="entry name" value="ATPase_P-typ_cyto_dom_N"/>
</dbReference>
<evidence type="ECO:0000256" key="8">
    <source>
        <dbReference type="ARBA" id="ARBA00022989"/>
    </source>
</evidence>
<proteinExistence type="inferred from homology"/>
<dbReference type="PRINTS" id="PR00119">
    <property type="entry name" value="CATATPASE"/>
</dbReference>
<evidence type="ECO:0000256" key="9">
    <source>
        <dbReference type="ARBA" id="ARBA00023136"/>
    </source>
</evidence>
<dbReference type="Gene3D" id="3.40.50.1000">
    <property type="entry name" value="HAD superfamily/HAD-like"/>
    <property type="match status" value="1"/>
</dbReference>
<keyword evidence="4 10" id="KW-0479">Metal-binding</keyword>
<dbReference type="InterPro" id="IPR017969">
    <property type="entry name" value="Heavy-metal-associated_CS"/>
</dbReference>
<dbReference type="SUPFAM" id="SSF56784">
    <property type="entry name" value="HAD-like"/>
    <property type="match status" value="1"/>
</dbReference>
<dbReference type="SFLD" id="SFLDF00027">
    <property type="entry name" value="p-type_atpase"/>
    <property type="match status" value="1"/>
</dbReference>
<evidence type="ECO:0000259" key="12">
    <source>
        <dbReference type="PROSITE" id="PS50846"/>
    </source>
</evidence>
<dbReference type="Gene3D" id="2.70.150.10">
    <property type="entry name" value="Calcium-transporting ATPase, cytoplasmic transduction domain A"/>
    <property type="match status" value="1"/>
</dbReference>
<feature type="transmembrane region" description="Helical" evidence="10">
    <location>
        <begin position="738"/>
        <end position="756"/>
    </location>
</feature>
<dbReference type="NCBIfam" id="TIGR01511">
    <property type="entry name" value="ATPase-IB1_Cu"/>
    <property type="match status" value="1"/>
</dbReference>
<dbReference type="InterPro" id="IPR008250">
    <property type="entry name" value="ATPase_P-typ_transduc_dom_A_sf"/>
</dbReference>
<keyword evidence="14" id="KW-1185">Reference proteome</keyword>
<dbReference type="InterPro" id="IPR023214">
    <property type="entry name" value="HAD_sf"/>
</dbReference>
<dbReference type="CDD" id="cd02094">
    <property type="entry name" value="P-type_ATPase_Cu-like"/>
    <property type="match status" value="1"/>
</dbReference>
<evidence type="ECO:0000256" key="1">
    <source>
        <dbReference type="ARBA" id="ARBA00004651"/>
    </source>
</evidence>
<dbReference type="SUPFAM" id="SSF81653">
    <property type="entry name" value="Calcium ATPase, transduction domain A"/>
    <property type="match status" value="1"/>
</dbReference>
<dbReference type="Pfam" id="PF00122">
    <property type="entry name" value="E1-E2_ATPase"/>
    <property type="match status" value="1"/>
</dbReference>
<keyword evidence="9 10" id="KW-0472">Membrane</keyword>
<name>A0ABU3Q094_9ACTN</name>
<sequence length="772" mass="79366">MTTSTEPRAAGATDDLELVIGGMTCASCAMRVEKKLNRLDGVEASVNYATEKARVRVPAGYDPADLVAVVEKTGYSATLPPPPATPRSDAPGADATDAARDDDPELRSLRQRLVASAVLSVPVVVLAMVPPWQFDHWQWLSLALAWPVVVWAAWPLHRAAWTNLRHGAATMDTLVSVGTLAALGWSLYALFWGTAGVTGMTHPFELSISPGDGSGHLYLEVAAGVTTFVLLGRYVEKRSKREAGAALRALLEMGAKEVTVRRGGAETTVGVDELVVGDEFVVRPGEKIATDGVVVEGASAVDVSMLTGESVPVEVAVGDEVVGACVNASGRLVVRVTRVGADTQLAQMARLVEDAQSGKAEVQRLADRVAGVFVPVVLVVAVATLGAWLGGGFGIDAAFTAAVAVLIIACPCALGLATPTALLVGTGRGAQLGILIKGPEVLESTRRVDVVVLDKTGTVTTGAMALAETVVATGVDRAELLRLAGALESASEHPVARAITAGAAAEVGALPSPSSFVNVAGHGVRGEVEGRSVVVGRPGLVGDGPADELRDDALAAAWREAASQGRTAVVVGWDGAARGVLVVADEVKPTSAAAVRELRDLGLRPVLLTGDARAVAERVAAEVGIDPADVLADVLPEDKVAAVRRLQDEGHAVAMVGDGVNDAAALAQADLGLAMGTGTDVAIEASDLTLVRGDLRAAADAVRLARRTLGTIRGNLFWAFGYNVAAIPLAALGLLNPMLAGAAMAFSSVFVVGNSLRLRSFRGSENTTGGAR</sequence>
<evidence type="ECO:0000256" key="5">
    <source>
        <dbReference type="ARBA" id="ARBA00022741"/>
    </source>
</evidence>